<dbReference type="OrthoDB" id="9787204at2"/>
<keyword evidence="3" id="KW-1185">Reference proteome</keyword>
<accession>A0A0W0W142</accession>
<sequence length="446" mass="48632">MKKSMRLTLLFVACMSASCFAENSFYQNGYLHLNTALKRLDAVSCDKTATQCVAVGFGGEYHLHERLAYASQDGGLTWSEPTVLASPKEEITPVLSDSPNPANIHCDESGQQCIVTSSAIIERVPTPVVYTTKDGGVTWSTPKTLSLPKGIDRNQIYENDSLFTAISCDQAGTVCTIAGGLAGDNEATPLIYTTKDAGETWKLFSALKQPFYQAPSTFYHGTFLSGVSCNFSGRNCVAVGNSVISTSFFGDRYSSHSVAYSTQDGGEHWSKPIVLPMEETQSNVSTFVDVACDGAGMQCTSIGYIYDFYTAAFQPFSFTTHNGGLDWDGMNLITQKEGKHVLNSIHCDDSGKHCVAVGWETKRITTIPILKPLVFTSNNAGKMWEKYTDMPFPNSSRFNDIFCNNTGEQCIAVGTQVDASFFAAKQLTASLNKHLPFTLHKPQFKA</sequence>
<reference evidence="2 3" key="1">
    <citation type="submission" date="2015-11" db="EMBL/GenBank/DDBJ databases">
        <title>Genomic analysis of 38 Legionella species identifies large and diverse effector repertoires.</title>
        <authorList>
            <person name="Burstein D."/>
            <person name="Amaro F."/>
            <person name="Zusman T."/>
            <person name="Lifshitz Z."/>
            <person name="Cohen O."/>
            <person name="Gilbert J.A."/>
            <person name="Pupko T."/>
            <person name="Shuman H.A."/>
            <person name="Segal G."/>
        </authorList>
    </citation>
    <scope>NUCLEOTIDE SEQUENCE [LARGE SCALE GENOMIC DNA]</scope>
    <source>
        <strain evidence="2 3">PX-1-G2-E2</strain>
    </source>
</reference>
<dbReference type="EMBL" id="LNYL01000042">
    <property type="protein sequence ID" value="KTD26015.1"/>
    <property type="molecule type" value="Genomic_DNA"/>
</dbReference>
<feature type="chain" id="PRO_5006915265" evidence="1">
    <location>
        <begin position="22"/>
        <end position="446"/>
    </location>
</feature>
<comment type="caution">
    <text evidence="2">The sequence shown here is derived from an EMBL/GenBank/DDBJ whole genome shotgun (WGS) entry which is preliminary data.</text>
</comment>
<dbReference type="STRING" id="466.Lmac_1786"/>
<proteinExistence type="predicted"/>
<evidence type="ECO:0000313" key="2">
    <source>
        <dbReference type="EMBL" id="KTD26015.1"/>
    </source>
</evidence>
<gene>
    <name evidence="2" type="ORF">Lmac_1786</name>
</gene>
<dbReference type="Gene3D" id="2.120.10.10">
    <property type="match status" value="1"/>
</dbReference>
<evidence type="ECO:0000313" key="3">
    <source>
        <dbReference type="Proteomes" id="UP000054908"/>
    </source>
</evidence>
<dbReference type="PATRIC" id="fig|466.6.peg.1876"/>
<dbReference type="AlphaFoldDB" id="A0A0W0W142"/>
<evidence type="ECO:0000256" key="1">
    <source>
        <dbReference type="SAM" id="SignalP"/>
    </source>
</evidence>
<organism evidence="2 3">
    <name type="scientific">Legionella maceachernii</name>
    <dbReference type="NCBI Taxonomy" id="466"/>
    <lineage>
        <taxon>Bacteria</taxon>
        <taxon>Pseudomonadati</taxon>
        <taxon>Pseudomonadota</taxon>
        <taxon>Gammaproteobacteria</taxon>
        <taxon>Legionellales</taxon>
        <taxon>Legionellaceae</taxon>
        <taxon>Legionella</taxon>
    </lineage>
</organism>
<dbReference type="CDD" id="cd15482">
    <property type="entry name" value="Sialidase_non-viral"/>
    <property type="match status" value="1"/>
</dbReference>
<dbReference type="SUPFAM" id="SSF110296">
    <property type="entry name" value="Oligoxyloglucan reducing end-specific cellobiohydrolase"/>
    <property type="match status" value="1"/>
</dbReference>
<dbReference type="RefSeq" id="WP_058452533.1">
    <property type="nucleotide sequence ID" value="NZ_CAAAIB010000004.1"/>
</dbReference>
<dbReference type="PROSITE" id="PS51257">
    <property type="entry name" value="PROKAR_LIPOPROTEIN"/>
    <property type="match status" value="1"/>
</dbReference>
<keyword evidence="1" id="KW-0732">Signal</keyword>
<dbReference type="Proteomes" id="UP000054908">
    <property type="component" value="Unassembled WGS sequence"/>
</dbReference>
<protein>
    <submittedName>
        <fullName evidence="2">BNR/Asp-box repeat containing protein</fullName>
    </submittedName>
</protein>
<name>A0A0W0W142_9GAMM</name>
<feature type="signal peptide" evidence="1">
    <location>
        <begin position="1"/>
        <end position="21"/>
    </location>
</feature>